<feature type="transmembrane region" description="Helical" evidence="7">
    <location>
        <begin position="63"/>
        <end position="83"/>
    </location>
</feature>
<accession>A0A437NAW4</accession>
<keyword evidence="11" id="KW-1185">Reference proteome</keyword>
<dbReference type="Pfam" id="PF00005">
    <property type="entry name" value="ABC_tran"/>
    <property type="match status" value="1"/>
</dbReference>
<keyword evidence="5 7" id="KW-1133">Transmembrane helix</keyword>
<dbReference type="PROSITE" id="PS50929">
    <property type="entry name" value="ABC_TM1F"/>
    <property type="match status" value="1"/>
</dbReference>
<proteinExistence type="predicted"/>
<dbReference type="PANTHER" id="PTHR24221">
    <property type="entry name" value="ATP-BINDING CASSETTE SUB-FAMILY B"/>
    <property type="match status" value="1"/>
</dbReference>
<evidence type="ECO:0000313" key="10">
    <source>
        <dbReference type="EMBL" id="RVU07080.1"/>
    </source>
</evidence>
<dbReference type="SMART" id="SM00382">
    <property type="entry name" value="AAA"/>
    <property type="match status" value="1"/>
</dbReference>
<dbReference type="Proteomes" id="UP000282837">
    <property type="component" value="Unassembled WGS sequence"/>
</dbReference>
<dbReference type="PROSITE" id="PS00211">
    <property type="entry name" value="ABC_TRANSPORTER_1"/>
    <property type="match status" value="1"/>
</dbReference>
<dbReference type="RefSeq" id="WP_127706367.1">
    <property type="nucleotide sequence ID" value="NZ_SACO01000002.1"/>
</dbReference>
<reference evidence="10 11" key="1">
    <citation type="submission" date="2019-01" db="EMBL/GenBank/DDBJ databases">
        <authorList>
            <person name="Chen W.-M."/>
        </authorList>
    </citation>
    <scope>NUCLEOTIDE SEQUENCE [LARGE SCALE GENOMIC DNA]</scope>
    <source>
        <strain evidence="10 11">FSY-9</strain>
    </source>
</reference>
<evidence type="ECO:0000259" key="8">
    <source>
        <dbReference type="PROSITE" id="PS50893"/>
    </source>
</evidence>
<feature type="domain" description="ABC transmembrane type-1" evidence="9">
    <location>
        <begin position="27"/>
        <end position="304"/>
    </location>
</feature>
<dbReference type="InterPro" id="IPR003593">
    <property type="entry name" value="AAA+_ATPase"/>
</dbReference>
<dbReference type="PANTHER" id="PTHR24221:SF248">
    <property type="entry name" value="ABC TRANSPORTER TRANSMEMBRANE REGION"/>
    <property type="match status" value="1"/>
</dbReference>
<evidence type="ECO:0000256" key="6">
    <source>
        <dbReference type="ARBA" id="ARBA00023136"/>
    </source>
</evidence>
<keyword evidence="4" id="KW-0067">ATP-binding</keyword>
<evidence type="ECO:0000259" key="9">
    <source>
        <dbReference type="PROSITE" id="PS50929"/>
    </source>
</evidence>
<dbReference type="SUPFAM" id="SSF90123">
    <property type="entry name" value="ABC transporter transmembrane region"/>
    <property type="match status" value="1"/>
</dbReference>
<dbReference type="Gene3D" id="3.40.50.300">
    <property type="entry name" value="P-loop containing nucleotide triphosphate hydrolases"/>
    <property type="match status" value="1"/>
</dbReference>
<dbReference type="GO" id="GO:0005524">
    <property type="term" value="F:ATP binding"/>
    <property type="evidence" value="ECO:0007669"/>
    <property type="project" value="UniProtKB-KW"/>
</dbReference>
<dbReference type="InterPro" id="IPR017871">
    <property type="entry name" value="ABC_transporter-like_CS"/>
</dbReference>
<sequence>MTTEPAAPPEQHEKLKAILRDSRKAMVGIGVLSVALNVLLLSGSLYMMMVYDMVLPSRSVPTLFGLAVLVLVAYVFQGVLDFIRSRLLIHFANAVDVDLNRDVHALIIMLGRKQAAGDATQPMRDLDQLRSFLSGAGPSALVDMPWMLFFIAVLFLLHPYLGITVLVGGAILVAITYLVEKMTKEPSAQLMEWNTRRLLEAEAARRHAEVFTAMGMQQRMGDRWVATSQTMLAAQGRLSAVVNGMGNLSKISRMVLQSAVLTVGALLVMKQMATGGVIFASSILSSRALAPLESIIGNWRGFISARQSWARLHKWLGEMPDTESLQWLPAATNKLELQSVTLGPPGSTEPTVRGVSLLVKAGEGVAILGPSGCGKSTLVRAITGVWALADGHVRLDGAAIEQWPVQEWGRQIGYVPQNVELLEGSVAENIARFDPQATSDAVVEAAKAAGVHDLILKLPKGYNTPVGREGQTLSGGQKQRIALARALYGDPFLIVLDEPNSNLDEEGDQALMGAIRQARARGAIVIAVAHRASILQAMDLVVLMQEGRIVGFGPKERMVPHLLPAPAV</sequence>
<dbReference type="NCBIfam" id="TIGR01842">
    <property type="entry name" value="type_I_sec_PrtD"/>
    <property type="match status" value="1"/>
</dbReference>
<feature type="domain" description="ABC transporter" evidence="8">
    <location>
        <begin position="335"/>
        <end position="568"/>
    </location>
</feature>
<organism evidence="10 11">
    <name type="scientific">Novosphingobium umbonatum</name>
    <dbReference type="NCBI Taxonomy" id="1908524"/>
    <lineage>
        <taxon>Bacteria</taxon>
        <taxon>Pseudomonadati</taxon>
        <taxon>Pseudomonadota</taxon>
        <taxon>Alphaproteobacteria</taxon>
        <taxon>Sphingomonadales</taxon>
        <taxon>Sphingomonadaceae</taxon>
        <taxon>Novosphingobium</taxon>
    </lineage>
</organism>
<dbReference type="GO" id="GO:0030256">
    <property type="term" value="C:type I protein secretion system complex"/>
    <property type="evidence" value="ECO:0007669"/>
    <property type="project" value="InterPro"/>
</dbReference>
<evidence type="ECO:0000256" key="2">
    <source>
        <dbReference type="ARBA" id="ARBA00022692"/>
    </source>
</evidence>
<dbReference type="InterPro" id="IPR039421">
    <property type="entry name" value="Type_1_exporter"/>
</dbReference>
<dbReference type="Pfam" id="PF00664">
    <property type="entry name" value="ABC_membrane"/>
    <property type="match status" value="1"/>
</dbReference>
<comment type="caution">
    <text evidence="10">The sequence shown here is derived from an EMBL/GenBank/DDBJ whole genome shotgun (WGS) entry which is preliminary data.</text>
</comment>
<gene>
    <name evidence="10" type="ORF">EOE18_03775</name>
</gene>
<dbReference type="InterPro" id="IPR011527">
    <property type="entry name" value="ABC1_TM_dom"/>
</dbReference>
<dbReference type="GO" id="GO:0030253">
    <property type="term" value="P:protein secretion by the type I secretion system"/>
    <property type="evidence" value="ECO:0007669"/>
    <property type="project" value="InterPro"/>
</dbReference>
<keyword evidence="6 7" id="KW-0472">Membrane</keyword>
<keyword evidence="2 7" id="KW-0812">Transmembrane</keyword>
<dbReference type="InterPro" id="IPR003439">
    <property type="entry name" value="ABC_transporter-like_ATP-bd"/>
</dbReference>
<dbReference type="InterPro" id="IPR036640">
    <property type="entry name" value="ABC1_TM_sf"/>
</dbReference>
<evidence type="ECO:0000256" key="1">
    <source>
        <dbReference type="ARBA" id="ARBA00004651"/>
    </source>
</evidence>
<feature type="transmembrane region" description="Helical" evidence="7">
    <location>
        <begin position="25"/>
        <end position="51"/>
    </location>
</feature>
<evidence type="ECO:0000256" key="4">
    <source>
        <dbReference type="ARBA" id="ARBA00022840"/>
    </source>
</evidence>
<dbReference type="InterPro" id="IPR027417">
    <property type="entry name" value="P-loop_NTPase"/>
</dbReference>
<feature type="transmembrane region" description="Helical" evidence="7">
    <location>
        <begin position="160"/>
        <end position="179"/>
    </location>
</feature>
<dbReference type="EMBL" id="SACO01000002">
    <property type="protein sequence ID" value="RVU07080.1"/>
    <property type="molecule type" value="Genomic_DNA"/>
</dbReference>
<evidence type="ECO:0000256" key="3">
    <source>
        <dbReference type="ARBA" id="ARBA00022741"/>
    </source>
</evidence>
<dbReference type="GO" id="GO:0034040">
    <property type="term" value="F:ATPase-coupled lipid transmembrane transporter activity"/>
    <property type="evidence" value="ECO:0007669"/>
    <property type="project" value="TreeGrafter"/>
</dbReference>
<feature type="transmembrane region" description="Helical" evidence="7">
    <location>
        <begin position="132"/>
        <end position="154"/>
    </location>
</feature>
<dbReference type="OrthoDB" id="9787557at2"/>
<feature type="transmembrane region" description="Helical" evidence="7">
    <location>
        <begin position="259"/>
        <end position="284"/>
    </location>
</feature>
<dbReference type="GO" id="GO:0016887">
    <property type="term" value="F:ATP hydrolysis activity"/>
    <property type="evidence" value="ECO:0007669"/>
    <property type="project" value="InterPro"/>
</dbReference>
<name>A0A437NAW4_9SPHN</name>
<dbReference type="Gene3D" id="1.20.1560.10">
    <property type="entry name" value="ABC transporter type 1, transmembrane domain"/>
    <property type="match status" value="1"/>
</dbReference>
<dbReference type="InterPro" id="IPR010128">
    <property type="entry name" value="ATPase_T1SS_PrtD-like"/>
</dbReference>
<keyword evidence="3" id="KW-0547">Nucleotide-binding</keyword>
<comment type="subcellular location">
    <subcellularLocation>
        <location evidence="1">Cell membrane</location>
        <topology evidence="1">Multi-pass membrane protein</topology>
    </subcellularLocation>
</comment>
<dbReference type="AlphaFoldDB" id="A0A437NAW4"/>
<dbReference type="GO" id="GO:0140359">
    <property type="term" value="F:ABC-type transporter activity"/>
    <property type="evidence" value="ECO:0007669"/>
    <property type="project" value="InterPro"/>
</dbReference>
<protein>
    <submittedName>
        <fullName evidence="10">Type I secretion system permease/ATPase</fullName>
    </submittedName>
</protein>
<evidence type="ECO:0000256" key="5">
    <source>
        <dbReference type="ARBA" id="ARBA00022989"/>
    </source>
</evidence>
<evidence type="ECO:0000256" key="7">
    <source>
        <dbReference type="SAM" id="Phobius"/>
    </source>
</evidence>
<evidence type="ECO:0000313" key="11">
    <source>
        <dbReference type="Proteomes" id="UP000282837"/>
    </source>
</evidence>
<dbReference type="GO" id="GO:0005886">
    <property type="term" value="C:plasma membrane"/>
    <property type="evidence" value="ECO:0007669"/>
    <property type="project" value="UniProtKB-SubCell"/>
</dbReference>
<dbReference type="PROSITE" id="PS50893">
    <property type="entry name" value="ABC_TRANSPORTER_2"/>
    <property type="match status" value="1"/>
</dbReference>
<dbReference type="SUPFAM" id="SSF52540">
    <property type="entry name" value="P-loop containing nucleoside triphosphate hydrolases"/>
    <property type="match status" value="1"/>
</dbReference>